<protein>
    <recommendedName>
        <fullName evidence="1">GTPase-associated system helical domain-containing protein</fullName>
    </recommendedName>
</protein>
<keyword evidence="3" id="KW-1185">Reference proteome</keyword>
<evidence type="ECO:0000313" key="3">
    <source>
        <dbReference type="Proteomes" id="UP000050902"/>
    </source>
</evidence>
<evidence type="ECO:0000313" key="2">
    <source>
        <dbReference type="EMBL" id="KRG60214.1"/>
    </source>
</evidence>
<comment type="caution">
    <text evidence="2">The sequence shown here is derived from an EMBL/GenBank/DDBJ whole genome shotgun (WGS) entry which is preliminary data.</text>
</comment>
<proteinExistence type="predicted"/>
<feature type="domain" description="GTPase-associated system helical" evidence="1">
    <location>
        <begin position="174"/>
        <end position="330"/>
    </location>
</feature>
<evidence type="ECO:0000259" key="1">
    <source>
        <dbReference type="Pfam" id="PF19994"/>
    </source>
</evidence>
<dbReference type="Proteomes" id="UP000050902">
    <property type="component" value="Unassembled WGS sequence"/>
</dbReference>
<organism evidence="2 3">
    <name type="scientific">Stenotrophomonas nitritireducens</name>
    <dbReference type="NCBI Taxonomy" id="83617"/>
    <lineage>
        <taxon>Bacteria</taxon>
        <taxon>Pseudomonadati</taxon>
        <taxon>Pseudomonadota</taxon>
        <taxon>Gammaproteobacteria</taxon>
        <taxon>Lysobacterales</taxon>
        <taxon>Lysobacteraceae</taxon>
        <taxon>Stenotrophomonas</taxon>
    </lineage>
</organism>
<name>A0ABR5NNG0_9GAMM</name>
<feature type="domain" description="GTPase-associated system helical" evidence="1">
    <location>
        <begin position="1"/>
        <end position="149"/>
    </location>
</feature>
<dbReference type="Pfam" id="PF19994">
    <property type="entry name" value="GASH"/>
    <property type="match status" value="2"/>
</dbReference>
<accession>A0ABR5NNG0</accession>
<reference evidence="2 3" key="1">
    <citation type="submission" date="2015-05" db="EMBL/GenBank/DDBJ databases">
        <title>Genome sequencing and analysis of members of genus Stenotrophomonas.</title>
        <authorList>
            <person name="Patil P.P."/>
            <person name="Midha S."/>
            <person name="Patil P.B."/>
        </authorList>
    </citation>
    <scope>NUCLEOTIDE SEQUENCE [LARGE SCALE GENOMIC DNA]</scope>
    <source>
        <strain evidence="2 3">DSM 12575</strain>
    </source>
</reference>
<dbReference type="EMBL" id="LDJG01000003">
    <property type="protein sequence ID" value="KRG60214.1"/>
    <property type="molecule type" value="Genomic_DNA"/>
</dbReference>
<dbReference type="InterPro" id="IPR045523">
    <property type="entry name" value="GASH"/>
</dbReference>
<sequence length="342" mass="36980">MSAMAKYVRIFWPDPKDEDVSRRNTAVAAIQSWITEFKDPQSAIQLASALADGVADGKARDEFASKVEQAIVNAGSAAFVREGHDLEIIVVTLVSALGLVQSERDLPGWTPVDTLAAALWSALSFQPSVLEEPIEVLRQEVLVASRTRTMLIAERSRKRVPVPEIGPLTLPEAQPTGSRASAVYRKATEPLVKALRENAELDREELEFLWWMMEDWSDVLDGRFSDADPLVRAVVAGIDGASKLRRLPASGHRNVVLRGVQPGSPATLTALLTALGNHRETLATSVDADYVRKFAAVFPLLGAITSGDVSTAGVETARDARDWGARALLEGGILQVAKLRGA</sequence>
<gene>
    <name evidence="2" type="ORF">ABB22_02235</name>
</gene>